<organism evidence="2 3">
    <name type="scientific">Kipferlia bialata</name>
    <dbReference type="NCBI Taxonomy" id="797122"/>
    <lineage>
        <taxon>Eukaryota</taxon>
        <taxon>Metamonada</taxon>
        <taxon>Carpediemonas-like organisms</taxon>
        <taxon>Kipferlia</taxon>
    </lineage>
</organism>
<keyword evidence="1" id="KW-0472">Membrane</keyword>
<keyword evidence="1" id="KW-0812">Transmembrane</keyword>
<keyword evidence="1" id="KW-1133">Transmembrane helix</keyword>
<feature type="non-terminal residue" evidence="2">
    <location>
        <position position="1"/>
    </location>
</feature>
<gene>
    <name evidence="2" type="ORF">KIPB_013570</name>
</gene>
<feature type="non-terminal residue" evidence="2">
    <location>
        <position position="55"/>
    </location>
</feature>
<comment type="caution">
    <text evidence="2">The sequence shown here is derived from an EMBL/GenBank/DDBJ whole genome shotgun (WGS) entry which is preliminary data.</text>
</comment>
<evidence type="ECO:0000256" key="1">
    <source>
        <dbReference type="SAM" id="Phobius"/>
    </source>
</evidence>
<evidence type="ECO:0000313" key="3">
    <source>
        <dbReference type="Proteomes" id="UP000265618"/>
    </source>
</evidence>
<keyword evidence="3" id="KW-1185">Reference proteome</keyword>
<name>A0A9K3DAL1_9EUKA</name>
<sequence>YIDDDLPVLQKVARVVNIILIGCAFTALVLRNRHTKASGSAVRYMTVLFILYCMT</sequence>
<dbReference type="AlphaFoldDB" id="A0A9K3DAL1"/>
<feature type="transmembrane region" description="Helical" evidence="1">
    <location>
        <begin position="12"/>
        <end position="30"/>
    </location>
</feature>
<dbReference type="Proteomes" id="UP000265618">
    <property type="component" value="Unassembled WGS sequence"/>
</dbReference>
<protein>
    <submittedName>
        <fullName evidence="2">Uncharacterized protein</fullName>
    </submittedName>
</protein>
<accession>A0A9K3DAL1</accession>
<evidence type="ECO:0000313" key="2">
    <source>
        <dbReference type="EMBL" id="GIQ90685.1"/>
    </source>
</evidence>
<proteinExistence type="predicted"/>
<reference evidence="2 3" key="1">
    <citation type="journal article" date="2018" name="PLoS ONE">
        <title>The draft genome of Kipferlia bialata reveals reductive genome evolution in fornicate parasites.</title>
        <authorList>
            <person name="Tanifuji G."/>
            <person name="Takabayashi S."/>
            <person name="Kume K."/>
            <person name="Takagi M."/>
            <person name="Nakayama T."/>
            <person name="Kamikawa R."/>
            <person name="Inagaki Y."/>
            <person name="Hashimoto T."/>
        </authorList>
    </citation>
    <scope>NUCLEOTIDE SEQUENCE [LARGE SCALE GENOMIC DNA]</scope>
    <source>
        <strain evidence="2">NY0173</strain>
    </source>
</reference>
<dbReference type="EMBL" id="BDIP01006522">
    <property type="protein sequence ID" value="GIQ90685.1"/>
    <property type="molecule type" value="Genomic_DNA"/>
</dbReference>